<proteinExistence type="predicted"/>
<evidence type="ECO:0000313" key="2">
    <source>
        <dbReference type="Proteomes" id="UP000018958"/>
    </source>
</evidence>
<sequence>AFVEWEPTRTSFTREIMSNMDDYSRAAKQARDCSQSSNDADFAIENATDYDELVGTHEDVYDALDRGGASEVAGLVGTESDTFCNLFDANIQNDDERVESSLPVFPNSGSSVFNEKYEDLLSVAAQTTVDTVVDLHCSQLALKFSITELQQYVKDTSNDEFQPQRLDSFHSECPTQVIELITNTLQGVHERLSPSEPLTESPTLPLMQSPPAVAPYAAIEEVARAFTLNQQVGGLHGNSYGYCADKFEARFRVDQLLLFLGVAGGTGKSRFIEAVDAFCASWHRDASIVKTALTGALNGLIQSDLRYVMSLPDNRFGRMALYLDLLDGMSIQVTQNVATAKGIANGTLVNLEFVHFPTNTHFRLMRDGASNTIVQLPSHSPDYAMLRVPRPRATAIRPGIDPELFPVFFITEAYMKSIITLPKAPDGRSL</sequence>
<dbReference type="EMBL" id="ANIX01000459">
    <property type="protein sequence ID" value="ETP24803.1"/>
    <property type="molecule type" value="Genomic_DNA"/>
</dbReference>
<comment type="caution">
    <text evidence="1">The sequence shown here is derived from an EMBL/GenBank/DDBJ whole genome shotgun (WGS) entry which is preliminary data.</text>
</comment>
<dbReference type="AlphaFoldDB" id="W2XQY3"/>
<dbReference type="Proteomes" id="UP000018958">
    <property type="component" value="Unassembled WGS sequence"/>
</dbReference>
<protein>
    <submittedName>
        <fullName evidence="1">Uncharacterized protein</fullName>
    </submittedName>
</protein>
<evidence type="ECO:0000313" key="1">
    <source>
        <dbReference type="EMBL" id="ETP24803.1"/>
    </source>
</evidence>
<gene>
    <name evidence="1" type="ORF">F441_02255</name>
</gene>
<organism evidence="1 2">
    <name type="scientific">Phytophthora nicotianae CJ01A1</name>
    <dbReference type="NCBI Taxonomy" id="1317063"/>
    <lineage>
        <taxon>Eukaryota</taxon>
        <taxon>Sar</taxon>
        <taxon>Stramenopiles</taxon>
        <taxon>Oomycota</taxon>
        <taxon>Peronosporomycetes</taxon>
        <taxon>Peronosporales</taxon>
        <taxon>Peronosporaceae</taxon>
        <taxon>Phytophthora</taxon>
    </lineage>
</organism>
<accession>W2XQY3</accession>
<reference evidence="1 2" key="1">
    <citation type="submission" date="2013-11" db="EMBL/GenBank/DDBJ databases">
        <title>The Genome Sequence of Phytophthora parasitica CJ01A1.</title>
        <authorList>
            <consortium name="The Broad Institute Genomics Platform"/>
            <person name="Russ C."/>
            <person name="Tyler B."/>
            <person name="Panabieres F."/>
            <person name="Shan W."/>
            <person name="Tripathy S."/>
            <person name="Grunwald N."/>
            <person name="Machado M."/>
            <person name="Johnson C.S."/>
            <person name="Walker B."/>
            <person name="Young S.K."/>
            <person name="Zeng Q."/>
            <person name="Gargeya S."/>
            <person name="Fitzgerald M."/>
            <person name="Haas B."/>
            <person name="Abouelleil A."/>
            <person name="Allen A.W."/>
            <person name="Alvarado L."/>
            <person name="Arachchi H.M."/>
            <person name="Berlin A.M."/>
            <person name="Chapman S.B."/>
            <person name="Gainer-Dewar J."/>
            <person name="Goldberg J."/>
            <person name="Griggs A."/>
            <person name="Gujja S."/>
            <person name="Hansen M."/>
            <person name="Howarth C."/>
            <person name="Imamovic A."/>
            <person name="Ireland A."/>
            <person name="Larimer J."/>
            <person name="McCowan C."/>
            <person name="Murphy C."/>
            <person name="Pearson M."/>
            <person name="Poon T.W."/>
            <person name="Priest M."/>
            <person name="Roberts A."/>
            <person name="Saif S."/>
            <person name="Shea T."/>
            <person name="Sisk P."/>
            <person name="Sykes S."/>
            <person name="Wortman J."/>
            <person name="Nusbaum C."/>
            <person name="Birren B."/>
        </authorList>
    </citation>
    <scope>NUCLEOTIDE SEQUENCE [LARGE SCALE GENOMIC DNA]</scope>
    <source>
        <strain evidence="1 2">CJ01A1</strain>
    </source>
</reference>
<name>W2XQY3_PHYNI</name>
<feature type="non-terminal residue" evidence="1">
    <location>
        <position position="1"/>
    </location>
</feature>